<name>A0ABY6G1E7_9MICO</name>
<dbReference type="PANTHER" id="PTHR30290:SF10">
    <property type="entry name" value="PERIPLASMIC OLIGOPEPTIDE-BINDING PROTEIN-RELATED"/>
    <property type="match status" value="1"/>
</dbReference>
<dbReference type="Pfam" id="PF00496">
    <property type="entry name" value="SBP_bac_5"/>
    <property type="match status" value="1"/>
</dbReference>
<keyword evidence="3" id="KW-0813">Transport</keyword>
<dbReference type="PIRSF" id="PIRSF002741">
    <property type="entry name" value="MppA"/>
    <property type="match status" value="1"/>
</dbReference>
<evidence type="ECO:0000256" key="5">
    <source>
        <dbReference type="SAM" id="SignalP"/>
    </source>
</evidence>
<comment type="subcellular location">
    <subcellularLocation>
        <location evidence="1">Cell envelope</location>
    </subcellularLocation>
</comment>
<sequence length="525" mass="56776">MDRRHVLVGMGLIPVAALAACAPNANSGSSASDSTASTSLSAAYSEGGTTLNPYEANDVTSDTFVVATYDQLVTYATSTEDGKPTAQTDKIVPMLATEWKADDSATTYTFTLRDDVTFASGNALTADDVVGSFELIRDSSSSSFLYQMAGIDSVTKVDEHTVTIALTGPNHLFLQILPLYSFSIVDTKTVKDKGGADWLAQNTAGSGPYTLKSWDPSTAASLTARTDYWGTVPALTDVSVKFISEASNRMQLLERGESQLITEIPAKDVESLKKADGVTIDSRKSNKILYFAMNNAVAPFDDERVRQAVCYAIPYDKLINDVMLGQASEMKSAVASSTPGWTDAGYDYSYDLDKAKSLLDEAGHSGGFSFDFTLGSGFQDWNDDAVLIQASLAEIGVTMNIQNMARAQFLEALATKKLQAYISRWTSFVNDPGYHLGLLMATDGSSNNMNYSDPQVDELLKSASTETDQDARNKLYAQAQELITTDAPWAYLYEYNIVIGLRSSVKGYTSYPDGIVRFAQLSIGE</sequence>
<comment type="similarity">
    <text evidence="2">Belongs to the bacterial solute-binding protein 5 family.</text>
</comment>
<keyword evidence="8" id="KW-1185">Reference proteome</keyword>
<evidence type="ECO:0000313" key="8">
    <source>
        <dbReference type="Proteomes" id="UP001164305"/>
    </source>
</evidence>
<dbReference type="RefSeq" id="WP_263594103.1">
    <property type="nucleotide sequence ID" value="NZ_CP107020.1"/>
</dbReference>
<evidence type="ECO:0000256" key="3">
    <source>
        <dbReference type="ARBA" id="ARBA00022448"/>
    </source>
</evidence>
<evidence type="ECO:0000256" key="1">
    <source>
        <dbReference type="ARBA" id="ARBA00004196"/>
    </source>
</evidence>
<dbReference type="PANTHER" id="PTHR30290">
    <property type="entry name" value="PERIPLASMIC BINDING COMPONENT OF ABC TRANSPORTER"/>
    <property type="match status" value="1"/>
</dbReference>
<organism evidence="7 8">
    <name type="scientific">Brachybacterium huguangmaarense</name>
    <dbReference type="NCBI Taxonomy" id="1652028"/>
    <lineage>
        <taxon>Bacteria</taxon>
        <taxon>Bacillati</taxon>
        <taxon>Actinomycetota</taxon>
        <taxon>Actinomycetes</taxon>
        <taxon>Micrococcales</taxon>
        <taxon>Dermabacteraceae</taxon>
        <taxon>Brachybacterium</taxon>
    </lineage>
</organism>
<dbReference type="Gene3D" id="3.40.190.10">
    <property type="entry name" value="Periplasmic binding protein-like II"/>
    <property type="match status" value="1"/>
</dbReference>
<dbReference type="Gene3D" id="3.10.105.10">
    <property type="entry name" value="Dipeptide-binding Protein, Domain 3"/>
    <property type="match status" value="1"/>
</dbReference>
<dbReference type="PROSITE" id="PS51257">
    <property type="entry name" value="PROKAR_LIPOPROTEIN"/>
    <property type="match status" value="1"/>
</dbReference>
<evidence type="ECO:0000259" key="6">
    <source>
        <dbReference type="Pfam" id="PF00496"/>
    </source>
</evidence>
<dbReference type="InterPro" id="IPR030678">
    <property type="entry name" value="Peptide/Ni-bd"/>
</dbReference>
<dbReference type="CDD" id="cd08512">
    <property type="entry name" value="PBP2_NikA_DppA_OppA_like_7"/>
    <property type="match status" value="1"/>
</dbReference>
<evidence type="ECO:0000313" key="7">
    <source>
        <dbReference type="EMBL" id="UYG16890.1"/>
    </source>
</evidence>
<protein>
    <submittedName>
        <fullName evidence="7">ABC transporter substrate-binding protein</fullName>
    </submittedName>
</protein>
<gene>
    <name evidence="7" type="ORF">BRM3_00135</name>
</gene>
<accession>A0ABY6G1E7</accession>
<evidence type="ECO:0000256" key="2">
    <source>
        <dbReference type="ARBA" id="ARBA00005695"/>
    </source>
</evidence>
<dbReference type="InterPro" id="IPR039424">
    <property type="entry name" value="SBP_5"/>
</dbReference>
<dbReference type="Gene3D" id="3.90.76.10">
    <property type="entry name" value="Dipeptide-binding Protein, Domain 1"/>
    <property type="match status" value="1"/>
</dbReference>
<keyword evidence="4 5" id="KW-0732">Signal</keyword>
<proteinExistence type="inferred from homology"/>
<evidence type="ECO:0000256" key="4">
    <source>
        <dbReference type="ARBA" id="ARBA00022729"/>
    </source>
</evidence>
<feature type="domain" description="Solute-binding protein family 5" evidence="6">
    <location>
        <begin position="90"/>
        <end position="445"/>
    </location>
</feature>
<feature type="chain" id="PRO_5047312506" evidence="5">
    <location>
        <begin position="20"/>
        <end position="525"/>
    </location>
</feature>
<reference evidence="7" key="1">
    <citation type="submission" date="2022-10" db="EMBL/GenBank/DDBJ databases">
        <title>Whole-Genome Sequencing of Brachybacterium huguangmaarense BRM-3, Isolated from Betula schmidtii.</title>
        <authorList>
            <person name="Haam D."/>
        </authorList>
    </citation>
    <scope>NUCLEOTIDE SEQUENCE</scope>
    <source>
        <strain evidence="7">BRM-3</strain>
    </source>
</reference>
<dbReference type="SUPFAM" id="SSF53850">
    <property type="entry name" value="Periplasmic binding protein-like II"/>
    <property type="match status" value="1"/>
</dbReference>
<dbReference type="EMBL" id="CP107020">
    <property type="protein sequence ID" value="UYG16890.1"/>
    <property type="molecule type" value="Genomic_DNA"/>
</dbReference>
<dbReference type="Proteomes" id="UP001164305">
    <property type="component" value="Chromosome"/>
</dbReference>
<feature type="signal peptide" evidence="5">
    <location>
        <begin position="1"/>
        <end position="19"/>
    </location>
</feature>
<dbReference type="InterPro" id="IPR000914">
    <property type="entry name" value="SBP_5_dom"/>
</dbReference>